<dbReference type="AlphaFoldDB" id="A0AAD5WSP4"/>
<protein>
    <submittedName>
        <fullName evidence="1">Uncharacterized protein</fullName>
    </submittedName>
</protein>
<keyword evidence="2" id="KW-1185">Reference proteome</keyword>
<proteinExistence type="predicted"/>
<evidence type="ECO:0000313" key="1">
    <source>
        <dbReference type="EMBL" id="KAJ2903333.1"/>
    </source>
</evidence>
<reference evidence="1" key="1">
    <citation type="submission" date="2022-07" db="EMBL/GenBank/DDBJ databases">
        <title>Draft genome sequence of Zalerion maritima ATCC 34329, a (micro)plastics degrading marine fungus.</title>
        <authorList>
            <person name="Paco A."/>
            <person name="Goncalves M.F.M."/>
            <person name="Rocha-Santos T.A.P."/>
            <person name="Alves A."/>
        </authorList>
    </citation>
    <scope>NUCLEOTIDE SEQUENCE</scope>
    <source>
        <strain evidence="1">ATCC 34329</strain>
    </source>
</reference>
<name>A0AAD5WSP4_9PEZI</name>
<accession>A0AAD5WSP4</accession>
<organism evidence="1 2">
    <name type="scientific">Zalerion maritima</name>
    <dbReference type="NCBI Taxonomy" id="339359"/>
    <lineage>
        <taxon>Eukaryota</taxon>
        <taxon>Fungi</taxon>
        <taxon>Dikarya</taxon>
        <taxon>Ascomycota</taxon>
        <taxon>Pezizomycotina</taxon>
        <taxon>Sordariomycetes</taxon>
        <taxon>Lulworthiomycetidae</taxon>
        <taxon>Lulworthiales</taxon>
        <taxon>Lulworthiaceae</taxon>
        <taxon>Zalerion</taxon>
    </lineage>
</organism>
<sequence length="141" mass="16300">MDSVEIAGPSFAYRLPPYHHGCQLERLAQLDSRQRHRTGPGCLPSLGTVDDATNDPAYTNKSLTTMLNTYSLELKEIKIDEYAQYSEQAPTVSEWWTNQPRYTDYYTTDYVAAPEWHVCRYYDDNSIRVCVPRHLTIAFRA</sequence>
<dbReference type="Proteomes" id="UP001201980">
    <property type="component" value="Unassembled WGS sequence"/>
</dbReference>
<evidence type="ECO:0000313" key="2">
    <source>
        <dbReference type="Proteomes" id="UP001201980"/>
    </source>
</evidence>
<dbReference type="EMBL" id="JAKWBI020000084">
    <property type="protein sequence ID" value="KAJ2903333.1"/>
    <property type="molecule type" value="Genomic_DNA"/>
</dbReference>
<gene>
    <name evidence="1" type="ORF">MKZ38_010084</name>
</gene>
<comment type="caution">
    <text evidence="1">The sequence shown here is derived from an EMBL/GenBank/DDBJ whole genome shotgun (WGS) entry which is preliminary data.</text>
</comment>